<dbReference type="REBASE" id="717065">
    <property type="entry name" value="S2.FbaIC12ORF21390P"/>
</dbReference>
<dbReference type="Pfam" id="PF01420">
    <property type="entry name" value="Methylase_S"/>
    <property type="match status" value="2"/>
</dbReference>
<evidence type="ECO:0000313" key="6">
    <source>
        <dbReference type="EMBL" id="BDU51572.1"/>
    </source>
</evidence>
<evidence type="ECO:0000256" key="1">
    <source>
        <dbReference type="ARBA" id="ARBA00010923"/>
    </source>
</evidence>
<sequence>MAKKNKEKKSIDELLKEALIPEEEQPYELPGNWAWVRLGNIINLISGQDVSKKLCNENKIGIPYIMGASNMENDNLLIERWIEKPKIIANKGDIILSVKGTVGKLLILKEEKANLSRQVMGIKLKNDIDNIFIYRFFQSYIEELKTRAKGLIPGINRDDILEIKFQLPPLAEQKRIVAKLEDMLSKIKQAKELITEAKETFELRRASILHKAFTGELTKKWREENETESVDKLLKKINEEKLKKWEEKYKIAEKEGKRKPKKPEIKSVEEMKVYGSDQPYELPDGWCWVMLGDITEFKNGYAFKSKFFTQEGLQVIRMGNLYQNSLNLDRNPVFMPLSLDEKIVNKTKLKENDILLTLTGTKYKKDYGYAIKINNLGERMLLLNQRILGITTIDEINTFIFRYLYSNIFRDKFFSFETGGVNQGNVSSTATATIGVPFPSLKEQTEIIRQLEQFFRTEEEAKDLLEMEEQIDLLEKSILSKAFRGELGTNNPDDEPAIELLKRVLQEMSCEN</sequence>
<evidence type="ECO:0000259" key="5">
    <source>
        <dbReference type="Pfam" id="PF01420"/>
    </source>
</evidence>
<dbReference type="GO" id="GO:0003677">
    <property type="term" value="F:DNA binding"/>
    <property type="evidence" value="ECO:0007669"/>
    <property type="project" value="UniProtKB-KW"/>
</dbReference>
<keyword evidence="7" id="KW-1185">Reference proteome</keyword>
<keyword evidence="3" id="KW-0238">DNA-binding</keyword>
<proteinExistence type="inferred from homology"/>
<dbReference type="PANTHER" id="PTHR43140">
    <property type="entry name" value="TYPE-1 RESTRICTION ENZYME ECOKI SPECIFICITY PROTEIN"/>
    <property type="match status" value="1"/>
</dbReference>
<evidence type="ECO:0000256" key="3">
    <source>
        <dbReference type="ARBA" id="ARBA00023125"/>
    </source>
</evidence>
<keyword evidence="6" id="KW-0255">Endonuclease</keyword>
<gene>
    <name evidence="6" type="ORF">HLVA_21410</name>
</gene>
<feature type="coiled-coil region" evidence="4">
    <location>
        <begin position="170"/>
        <end position="200"/>
    </location>
</feature>
<geneLocation type="plasmid" evidence="6 7">
    <name>pHIC</name>
</geneLocation>
<dbReference type="KEGG" id="haby:HLVA_21410"/>
<keyword evidence="6" id="KW-0614">Plasmid</keyword>
<dbReference type="RefSeq" id="WP_307905653.1">
    <property type="nucleotide sequence ID" value="NZ_AP027060.1"/>
</dbReference>
<dbReference type="EMBL" id="AP027060">
    <property type="protein sequence ID" value="BDU51572.1"/>
    <property type="molecule type" value="Genomic_DNA"/>
</dbReference>
<dbReference type="InterPro" id="IPR051212">
    <property type="entry name" value="Type-I_RE_S_subunit"/>
</dbReference>
<evidence type="ECO:0000256" key="2">
    <source>
        <dbReference type="ARBA" id="ARBA00022747"/>
    </source>
</evidence>
<evidence type="ECO:0000256" key="4">
    <source>
        <dbReference type="SAM" id="Coils"/>
    </source>
</evidence>
<dbReference type="SUPFAM" id="SSF116734">
    <property type="entry name" value="DNA methylase specificity domain"/>
    <property type="match status" value="2"/>
</dbReference>
<dbReference type="InterPro" id="IPR044946">
    <property type="entry name" value="Restrct_endonuc_typeI_TRD_sf"/>
</dbReference>
<comment type="similarity">
    <text evidence="1">Belongs to the type-I restriction system S methylase family.</text>
</comment>
<keyword evidence="2" id="KW-0680">Restriction system</keyword>
<dbReference type="Gene3D" id="3.90.220.20">
    <property type="entry name" value="DNA methylase specificity domains"/>
    <property type="match status" value="2"/>
</dbReference>
<feature type="domain" description="Type I restriction modification DNA specificity" evidence="5">
    <location>
        <begin position="283"/>
        <end position="460"/>
    </location>
</feature>
<dbReference type="PANTHER" id="PTHR43140:SF1">
    <property type="entry name" value="TYPE I RESTRICTION ENZYME ECOKI SPECIFICITY SUBUNIT"/>
    <property type="match status" value="1"/>
</dbReference>
<reference evidence="6 7" key="1">
    <citation type="submission" date="2022-11" db="EMBL/GenBank/DDBJ databases">
        <title>Haliovirga abyssi gen. nov., sp. nov., a mesophilic fermentative bacterium isolated from the Iheya North hydrothermal field and the proposal of Haliovirgaceae fam. nov.</title>
        <authorList>
            <person name="Miyazaki U."/>
            <person name="Tame A."/>
            <person name="Miyazaki J."/>
            <person name="Takai K."/>
            <person name="Sawayama S."/>
            <person name="Kitajima M."/>
            <person name="Okamoto A."/>
            <person name="Nakagawa S."/>
        </authorList>
    </citation>
    <scope>NUCLEOTIDE SEQUENCE [LARGE SCALE GENOMIC DNA]</scope>
    <source>
        <strain evidence="6 7">IC12</strain>
        <plasmid evidence="6 7">pHIC</plasmid>
    </source>
</reference>
<keyword evidence="6" id="KW-0378">Hydrolase</keyword>
<protein>
    <submittedName>
        <fullName evidence="6">Restriction endonuclease type I, S subunit</fullName>
    </submittedName>
</protein>
<dbReference type="GO" id="GO:0009307">
    <property type="term" value="P:DNA restriction-modification system"/>
    <property type="evidence" value="ECO:0007669"/>
    <property type="project" value="UniProtKB-KW"/>
</dbReference>
<dbReference type="GO" id="GO:0004519">
    <property type="term" value="F:endonuclease activity"/>
    <property type="evidence" value="ECO:0007669"/>
    <property type="project" value="UniProtKB-KW"/>
</dbReference>
<accession>A0AAU9DGF9</accession>
<dbReference type="CDD" id="cd17278">
    <property type="entry name" value="RMtype1_S_LdeBORF1052P-TRD2-CR2"/>
    <property type="match status" value="1"/>
</dbReference>
<feature type="domain" description="Type I restriction modification DNA specificity" evidence="5">
    <location>
        <begin position="30"/>
        <end position="196"/>
    </location>
</feature>
<evidence type="ECO:0000313" key="7">
    <source>
        <dbReference type="Proteomes" id="UP001321582"/>
    </source>
</evidence>
<dbReference type="Proteomes" id="UP001321582">
    <property type="component" value="Plasmid pHIC"/>
</dbReference>
<keyword evidence="6" id="KW-0540">Nuclease</keyword>
<name>A0AAU9DGF9_9FUSO</name>
<organism evidence="6 7">
    <name type="scientific">Haliovirga abyssi</name>
    <dbReference type="NCBI Taxonomy" id="2996794"/>
    <lineage>
        <taxon>Bacteria</taxon>
        <taxon>Fusobacteriati</taxon>
        <taxon>Fusobacteriota</taxon>
        <taxon>Fusobacteriia</taxon>
        <taxon>Fusobacteriales</taxon>
        <taxon>Haliovirgaceae</taxon>
        <taxon>Haliovirga</taxon>
    </lineage>
</organism>
<keyword evidence="4" id="KW-0175">Coiled coil</keyword>
<dbReference type="InterPro" id="IPR000055">
    <property type="entry name" value="Restrct_endonuc_typeI_TRD"/>
</dbReference>
<dbReference type="AlphaFoldDB" id="A0AAU9DGF9"/>